<keyword evidence="9" id="KW-1185">Reference proteome</keyword>
<dbReference type="Pfam" id="PF01613">
    <property type="entry name" value="Flavin_Reduct"/>
    <property type="match status" value="1"/>
</dbReference>
<evidence type="ECO:0000256" key="1">
    <source>
        <dbReference type="ARBA" id="ARBA00008898"/>
    </source>
</evidence>
<proteinExistence type="inferred from homology"/>
<keyword evidence="3" id="KW-0805">Transcription regulation</keyword>
<dbReference type="AlphaFoldDB" id="A0A1H1BXA8"/>
<dbReference type="Proteomes" id="UP000181917">
    <property type="component" value="Unassembled WGS sequence"/>
</dbReference>
<dbReference type="GO" id="GO:0010181">
    <property type="term" value="F:FMN binding"/>
    <property type="evidence" value="ECO:0007669"/>
    <property type="project" value="InterPro"/>
</dbReference>
<evidence type="ECO:0000256" key="3">
    <source>
        <dbReference type="ARBA" id="ARBA00023015"/>
    </source>
</evidence>
<evidence type="ECO:0000256" key="5">
    <source>
        <dbReference type="ARBA" id="ARBA00023163"/>
    </source>
</evidence>
<evidence type="ECO:0000313" key="8">
    <source>
        <dbReference type="EMBL" id="SDQ56046.1"/>
    </source>
</evidence>
<dbReference type="InterPro" id="IPR036390">
    <property type="entry name" value="WH_DNA-bd_sf"/>
</dbReference>
<dbReference type="Gene3D" id="1.20.120.530">
    <property type="entry name" value="GntR ligand-binding domain-like"/>
    <property type="match status" value="1"/>
</dbReference>
<keyword evidence="4" id="KW-0238">DNA-binding</keyword>
<evidence type="ECO:0000256" key="4">
    <source>
        <dbReference type="ARBA" id="ARBA00023125"/>
    </source>
</evidence>
<accession>A0A1H1BXA8</accession>
<dbReference type="InterPro" id="IPR008920">
    <property type="entry name" value="TF_FadR/GntR_C"/>
</dbReference>
<organism evidence="8 9">
    <name type="scientific">Crystallibacter crystallopoietes</name>
    <dbReference type="NCBI Taxonomy" id="37928"/>
    <lineage>
        <taxon>Bacteria</taxon>
        <taxon>Bacillati</taxon>
        <taxon>Actinomycetota</taxon>
        <taxon>Actinomycetes</taxon>
        <taxon>Micrococcales</taxon>
        <taxon>Micrococcaceae</taxon>
        <taxon>Crystallibacter</taxon>
    </lineage>
</organism>
<dbReference type="SMART" id="SM00895">
    <property type="entry name" value="FCD"/>
    <property type="match status" value="1"/>
</dbReference>
<evidence type="ECO:0000259" key="7">
    <source>
        <dbReference type="SMART" id="SM00903"/>
    </source>
</evidence>
<dbReference type="SUPFAM" id="SSF46785">
    <property type="entry name" value="Winged helix' DNA-binding domain"/>
    <property type="match status" value="1"/>
</dbReference>
<dbReference type="InterPro" id="IPR050268">
    <property type="entry name" value="NADH-dep_flavin_reductase"/>
</dbReference>
<dbReference type="GO" id="GO:0042602">
    <property type="term" value="F:riboflavin reductase (NADPH) activity"/>
    <property type="evidence" value="ECO:0007669"/>
    <property type="project" value="TreeGrafter"/>
</dbReference>
<feature type="domain" description="Flavin reductase like" evidence="7">
    <location>
        <begin position="25"/>
        <end position="167"/>
    </location>
</feature>
<dbReference type="RefSeq" id="WP_074699959.1">
    <property type="nucleotide sequence ID" value="NZ_CP018863.1"/>
</dbReference>
<keyword evidence="5" id="KW-0804">Transcription</keyword>
<dbReference type="InterPro" id="IPR012349">
    <property type="entry name" value="Split_barrel_FMN-bd"/>
</dbReference>
<dbReference type="Gene3D" id="2.30.110.10">
    <property type="entry name" value="Electron Transport, Fmn-binding Protein, Chain A"/>
    <property type="match status" value="1"/>
</dbReference>
<dbReference type="PANTHER" id="PTHR30466:SF11">
    <property type="entry name" value="FLAVIN-DEPENDENT MONOOXYGENASE, REDUCTASE SUBUNIT HSAB"/>
    <property type="match status" value="1"/>
</dbReference>
<dbReference type="Pfam" id="PF07729">
    <property type="entry name" value="FCD"/>
    <property type="match status" value="1"/>
</dbReference>
<dbReference type="SUPFAM" id="SSF48008">
    <property type="entry name" value="GntR ligand-binding domain-like"/>
    <property type="match status" value="1"/>
</dbReference>
<dbReference type="SUPFAM" id="SSF50475">
    <property type="entry name" value="FMN-binding split barrel"/>
    <property type="match status" value="1"/>
</dbReference>
<feature type="domain" description="GntR C-terminal" evidence="6">
    <location>
        <begin position="244"/>
        <end position="370"/>
    </location>
</feature>
<reference evidence="8 9" key="1">
    <citation type="submission" date="2016-10" db="EMBL/GenBank/DDBJ databases">
        <authorList>
            <person name="de Groot N.N."/>
        </authorList>
    </citation>
    <scope>NUCLEOTIDE SEQUENCE [LARGE SCALE GENOMIC DNA]</scope>
    <source>
        <strain evidence="8 9">DSM 20117</strain>
    </source>
</reference>
<evidence type="ECO:0000256" key="2">
    <source>
        <dbReference type="ARBA" id="ARBA00023002"/>
    </source>
</evidence>
<name>A0A1H1BXA8_9MICC</name>
<dbReference type="InterPro" id="IPR002563">
    <property type="entry name" value="Flavin_Rdtase-like_dom"/>
</dbReference>
<sequence>MKTTDLQAGESPQQLVDQTLFRDVAGHFATGVTVITTTNEGLPTGTTASAVASLSMDPPMMLVCLNRSSATHDQIAASGVFGVNILAQDQGDTASAFARKGTDKFAGIPWAPAGNGVPLIEGSLATIACRVAETTVGGTHTVFMGEVVDAAAFPGEPLTYYRGTFGRFEHGAVEKAYKSLRQHVLQRKTPLSAPLDPQVLAEQLRSRPEYIRQGMVRLESEGLVTRTADGSVLVAPITAELAQGFFAAQAAIEAGVIDTYLPHAREEQIEELRVARAALTAVVGTQASADLAGYLDAVRLFHRRLIGLSPSVQLLGAYEELSTAALWFSILPEGARTEMLDHGNLIELADAVVARDSTAARAAVRRHLDVVAGIAADAITACGGTV</sequence>
<evidence type="ECO:0000313" key="9">
    <source>
        <dbReference type="Proteomes" id="UP000181917"/>
    </source>
</evidence>
<dbReference type="EMBL" id="FNKH01000002">
    <property type="protein sequence ID" value="SDQ56046.1"/>
    <property type="molecule type" value="Genomic_DNA"/>
</dbReference>
<dbReference type="PANTHER" id="PTHR30466">
    <property type="entry name" value="FLAVIN REDUCTASE"/>
    <property type="match status" value="1"/>
</dbReference>
<comment type="similarity">
    <text evidence="1">Belongs to the non-flavoprotein flavin reductase family.</text>
</comment>
<evidence type="ECO:0000259" key="6">
    <source>
        <dbReference type="SMART" id="SM00895"/>
    </source>
</evidence>
<keyword evidence="2" id="KW-0560">Oxidoreductase</keyword>
<dbReference type="GO" id="GO:0003677">
    <property type="term" value="F:DNA binding"/>
    <property type="evidence" value="ECO:0007669"/>
    <property type="project" value="UniProtKB-KW"/>
</dbReference>
<dbReference type="InterPro" id="IPR011711">
    <property type="entry name" value="GntR_C"/>
</dbReference>
<protein>
    <submittedName>
        <fullName evidence="8">NADH-FMN oxidoreductase RutF, flavin reductase (DIM6/NTAB) family</fullName>
    </submittedName>
</protein>
<dbReference type="KEGG" id="acry:AC20117_09365"/>
<dbReference type="SMART" id="SM00903">
    <property type="entry name" value="Flavin_Reduct"/>
    <property type="match status" value="1"/>
</dbReference>
<dbReference type="STRING" id="37928.SAMN04489742_1598"/>
<gene>
    <name evidence="8" type="ORF">SAMN04489742_1598</name>
</gene>